<dbReference type="InterPro" id="IPR002464">
    <property type="entry name" value="DNA/RNA_helicase_DEAH_CS"/>
</dbReference>
<dbReference type="PIRSF" id="PIRSF005496">
    <property type="entry name" value="ATP_hel_hrpB"/>
    <property type="match status" value="1"/>
</dbReference>
<dbReference type="Gene3D" id="3.40.50.300">
    <property type="entry name" value="P-loop containing nucleotide triphosphate hydrolases"/>
    <property type="match status" value="2"/>
</dbReference>
<reference evidence="8" key="1">
    <citation type="submission" date="2022-05" db="EMBL/GenBank/DDBJ databases">
        <title>Sphingomonas sp. strain MG17 Genome sequencing and assembly.</title>
        <authorList>
            <person name="Kim I."/>
        </authorList>
    </citation>
    <scope>NUCLEOTIDE SEQUENCE</scope>
    <source>
        <strain evidence="8">MG17</strain>
    </source>
</reference>
<name>A0A9X2HNI1_9SPHN</name>
<gene>
    <name evidence="8" type="primary">hrpB</name>
    <name evidence="8" type="ORF">M9978_14485</name>
</gene>
<dbReference type="Proteomes" id="UP001139451">
    <property type="component" value="Unassembled WGS sequence"/>
</dbReference>
<dbReference type="InterPro" id="IPR013689">
    <property type="entry name" value="RNA_helicase_ATP-dep_HrpB_C"/>
</dbReference>
<evidence type="ECO:0000256" key="4">
    <source>
        <dbReference type="ARBA" id="ARBA00022840"/>
    </source>
</evidence>
<evidence type="ECO:0000313" key="8">
    <source>
        <dbReference type="EMBL" id="MCP3731631.1"/>
    </source>
</evidence>
<dbReference type="Pfam" id="PF00270">
    <property type="entry name" value="DEAD"/>
    <property type="match status" value="1"/>
</dbReference>
<evidence type="ECO:0000256" key="3">
    <source>
        <dbReference type="ARBA" id="ARBA00022806"/>
    </source>
</evidence>
<dbReference type="PANTHER" id="PTHR43519">
    <property type="entry name" value="ATP-DEPENDENT RNA HELICASE HRPB"/>
    <property type="match status" value="1"/>
</dbReference>
<keyword evidence="9" id="KW-1185">Reference proteome</keyword>
<evidence type="ECO:0000256" key="1">
    <source>
        <dbReference type="ARBA" id="ARBA00022741"/>
    </source>
</evidence>
<dbReference type="SMART" id="SM00490">
    <property type="entry name" value="HELICc"/>
    <property type="match status" value="1"/>
</dbReference>
<dbReference type="GO" id="GO:0004386">
    <property type="term" value="F:helicase activity"/>
    <property type="evidence" value="ECO:0007669"/>
    <property type="project" value="UniProtKB-KW"/>
</dbReference>
<dbReference type="Gene3D" id="1.20.120.1080">
    <property type="match status" value="1"/>
</dbReference>
<sequence>MTGLPIHAVLPDLLAALRETNNAVLVAPPGAGKTTAVAPALLTEDWCTGEILLLSPRRLAARAAAERMANLASEPVGKTYGYATRMDTRRSAQTRVTVVTEGIFVNRIQADPELAGVSAVLFDEVHERSLDSDFGLALALDAQAALRPDLRLVAMSATLDGARFSALMGDAPVIESEGRSHPLDLIHLGRAAEARIEDSVAAAIRQALRESEGGILAFLPGVAEIERTAERLDPPPGTILHKLHGSLDPAAQRAAIAPDPQNRRKIVLATSIAETSLTLDGIRVVVDSGLARRPRYDRAAGMTRLVTERASQAAVIQRAGRAARQGPGTAYRLWEAAATAGLPRFDPPEILEADLSALTLDCALWGVSDPRDLNWLDPPPEAAVQEARTRLTALEALDPDGRPTPHGKAIARLPLPPRLGHMLARAAAIGLASTAAQVAVLLGERGLGGPDADLEHRLRRWRTERGQRAENARKLADRWSKLAPLPAREGLGVGAEQSSAEAVATCIALAFPDRIARRRDDTGETWASAGGRGFRLDPTSSVARHDWLAVAETQGMAAGARILSAAPIDAATVETLFAHRIETRRTVRFDPATGRVEATRERRLGAIRLSSGPDTHADPGEITDALLEGVRKHGLDLLPWSATGHALRTRAAYAGIDALSDAALIAELDDWLPPALAGKRRLDAVPPESLTQALQNRLGWDGQKLLERRAPARFETPAGSSHEIDYAAEAGPTAEMRVQSLFGLAAHPTIGDGIPLILSLTSPAGRPIQTTRDLPGFWKGSWADVAKEMRGRYPRHPWPDDPAAANATLRTKNADARRAGTR</sequence>
<dbReference type="NCBIfam" id="TIGR01970">
    <property type="entry name" value="DEAH_box_HrpB"/>
    <property type="match status" value="1"/>
</dbReference>
<dbReference type="InterPro" id="IPR027417">
    <property type="entry name" value="P-loop_NTPase"/>
</dbReference>
<dbReference type="SUPFAM" id="SSF52540">
    <property type="entry name" value="P-loop containing nucleoside triphosphate hydrolases"/>
    <property type="match status" value="1"/>
</dbReference>
<proteinExistence type="predicted"/>
<dbReference type="SMART" id="SM00487">
    <property type="entry name" value="DEXDc"/>
    <property type="match status" value="1"/>
</dbReference>
<feature type="domain" description="Helicase C-terminal" evidence="7">
    <location>
        <begin position="203"/>
        <end position="366"/>
    </location>
</feature>
<accession>A0A9X2HNI1</accession>
<keyword evidence="1" id="KW-0547">Nucleotide-binding</keyword>
<evidence type="ECO:0000259" key="6">
    <source>
        <dbReference type="PROSITE" id="PS51192"/>
    </source>
</evidence>
<dbReference type="GO" id="GO:0005524">
    <property type="term" value="F:ATP binding"/>
    <property type="evidence" value="ECO:0007669"/>
    <property type="project" value="UniProtKB-KW"/>
</dbReference>
<dbReference type="Pfam" id="PF00271">
    <property type="entry name" value="Helicase_C"/>
    <property type="match status" value="1"/>
</dbReference>
<dbReference type="SMART" id="SM00847">
    <property type="entry name" value="HA2"/>
    <property type="match status" value="1"/>
</dbReference>
<evidence type="ECO:0000256" key="5">
    <source>
        <dbReference type="SAM" id="MobiDB-lite"/>
    </source>
</evidence>
<feature type="compositionally biased region" description="Basic and acidic residues" evidence="5">
    <location>
        <begin position="812"/>
        <end position="822"/>
    </location>
</feature>
<dbReference type="InterPro" id="IPR001650">
    <property type="entry name" value="Helicase_C-like"/>
</dbReference>
<evidence type="ECO:0000256" key="2">
    <source>
        <dbReference type="ARBA" id="ARBA00022801"/>
    </source>
</evidence>
<dbReference type="EMBL" id="JAMLDX010000011">
    <property type="protein sequence ID" value="MCP3731631.1"/>
    <property type="molecule type" value="Genomic_DNA"/>
</dbReference>
<evidence type="ECO:0000313" key="9">
    <source>
        <dbReference type="Proteomes" id="UP001139451"/>
    </source>
</evidence>
<dbReference type="InterPro" id="IPR014001">
    <property type="entry name" value="Helicase_ATP-bd"/>
</dbReference>
<dbReference type="PROSITE" id="PS51192">
    <property type="entry name" value="HELICASE_ATP_BIND_1"/>
    <property type="match status" value="1"/>
</dbReference>
<feature type="domain" description="Helicase ATP-binding" evidence="6">
    <location>
        <begin position="14"/>
        <end position="177"/>
    </location>
</feature>
<dbReference type="InterPro" id="IPR011545">
    <property type="entry name" value="DEAD/DEAH_box_helicase_dom"/>
</dbReference>
<evidence type="ECO:0000259" key="7">
    <source>
        <dbReference type="PROSITE" id="PS51194"/>
    </source>
</evidence>
<keyword evidence="2" id="KW-0378">Hydrolase</keyword>
<dbReference type="CDD" id="cd18791">
    <property type="entry name" value="SF2_C_RHA"/>
    <property type="match status" value="1"/>
</dbReference>
<dbReference type="GO" id="GO:0003676">
    <property type="term" value="F:nucleic acid binding"/>
    <property type="evidence" value="ECO:0007669"/>
    <property type="project" value="InterPro"/>
</dbReference>
<dbReference type="PROSITE" id="PS00690">
    <property type="entry name" value="DEAH_ATP_HELICASE"/>
    <property type="match status" value="1"/>
</dbReference>
<dbReference type="GO" id="GO:0016787">
    <property type="term" value="F:hydrolase activity"/>
    <property type="evidence" value="ECO:0007669"/>
    <property type="project" value="UniProtKB-KW"/>
</dbReference>
<dbReference type="AlphaFoldDB" id="A0A9X2HNI1"/>
<protein>
    <submittedName>
        <fullName evidence="8">ATP-dependent helicase HrpB</fullName>
    </submittedName>
</protein>
<dbReference type="PROSITE" id="PS51194">
    <property type="entry name" value="HELICASE_CTER"/>
    <property type="match status" value="1"/>
</dbReference>
<dbReference type="InterPro" id="IPR007502">
    <property type="entry name" value="Helicase-assoc_dom"/>
</dbReference>
<dbReference type="InterPro" id="IPR010225">
    <property type="entry name" value="HrpB"/>
</dbReference>
<organism evidence="8 9">
    <name type="scientific">Sphingomonas tagetis</name>
    <dbReference type="NCBI Taxonomy" id="2949092"/>
    <lineage>
        <taxon>Bacteria</taxon>
        <taxon>Pseudomonadati</taxon>
        <taxon>Pseudomonadota</taxon>
        <taxon>Alphaproteobacteria</taxon>
        <taxon>Sphingomonadales</taxon>
        <taxon>Sphingomonadaceae</taxon>
        <taxon>Sphingomonas</taxon>
    </lineage>
</organism>
<dbReference type="Pfam" id="PF08482">
    <property type="entry name" value="HrpB_C"/>
    <property type="match status" value="1"/>
</dbReference>
<dbReference type="RefSeq" id="WP_254294385.1">
    <property type="nucleotide sequence ID" value="NZ_JAMLDX010000011.1"/>
</dbReference>
<comment type="caution">
    <text evidence="8">The sequence shown here is derived from an EMBL/GenBank/DDBJ whole genome shotgun (WGS) entry which is preliminary data.</text>
</comment>
<keyword evidence="3 8" id="KW-0347">Helicase</keyword>
<feature type="region of interest" description="Disordered" evidence="5">
    <location>
        <begin position="794"/>
        <end position="822"/>
    </location>
</feature>
<keyword evidence="4" id="KW-0067">ATP-binding</keyword>
<dbReference type="PANTHER" id="PTHR43519:SF1">
    <property type="entry name" value="ATP-DEPENDENT RNA HELICASE HRPB"/>
    <property type="match status" value="1"/>
</dbReference>